<comment type="caution">
    <text evidence="1">The sequence shown here is derived from an EMBL/GenBank/DDBJ whole genome shotgun (WGS) entry which is preliminary data.</text>
</comment>
<accession>A0A2A9CWX1</accession>
<proteinExistence type="predicted"/>
<protein>
    <submittedName>
        <fullName evidence="1">Uncharacterized protein</fullName>
    </submittedName>
</protein>
<keyword evidence="2" id="KW-1185">Reference proteome</keyword>
<organism evidence="1 2">
    <name type="scientific">Propionicimonas paludicola</name>
    <dbReference type="NCBI Taxonomy" id="185243"/>
    <lineage>
        <taxon>Bacteria</taxon>
        <taxon>Bacillati</taxon>
        <taxon>Actinomycetota</taxon>
        <taxon>Actinomycetes</taxon>
        <taxon>Propionibacteriales</taxon>
        <taxon>Nocardioidaceae</taxon>
        <taxon>Propionicimonas</taxon>
    </lineage>
</organism>
<dbReference type="EMBL" id="PDJC01000001">
    <property type="protein sequence ID" value="PFG18130.1"/>
    <property type="molecule type" value="Genomic_DNA"/>
</dbReference>
<sequence length="135" mass="14941">MGLPDGYLASLSDNLAPYGLEYGRTDELPGGLTELTFTTDPEGFARQHPQLGVEFSYGESWPPPQLRLVLDFDQRLDPLRIEFETVDLLAWTASTDAALRNRLNTLDDPSDHAAAVAEAFDQILTVADPDDNYLD</sequence>
<evidence type="ECO:0000313" key="1">
    <source>
        <dbReference type="EMBL" id="PFG18130.1"/>
    </source>
</evidence>
<evidence type="ECO:0000313" key="2">
    <source>
        <dbReference type="Proteomes" id="UP000226079"/>
    </source>
</evidence>
<dbReference type="AlphaFoldDB" id="A0A2A9CWX1"/>
<gene>
    <name evidence="1" type="ORF">ATK74_2711</name>
</gene>
<dbReference type="RefSeq" id="WP_098461506.1">
    <property type="nucleotide sequence ID" value="NZ_PDJC01000001.1"/>
</dbReference>
<reference evidence="1 2" key="1">
    <citation type="submission" date="2017-10" db="EMBL/GenBank/DDBJ databases">
        <title>Sequencing the genomes of 1000 actinobacteria strains.</title>
        <authorList>
            <person name="Klenk H.-P."/>
        </authorList>
    </citation>
    <scope>NUCLEOTIDE SEQUENCE [LARGE SCALE GENOMIC DNA]</scope>
    <source>
        <strain evidence="1 2">DSM 15597</strain>
    </source>
</reference>
<name>A0A2A9CWX1_9ACTN</name>
<dbReference type="Proteomes" id="UP000226079">
    <property type="component" value="Unassembled WGS sequence"/>
</dbReference>